<dbReference type="GO" id="GO:0043565">
    <property type="term" value="F:sequence-specific DNA binding"/>
    <property type="evidence" value="ECO:0007669"/>
    <property type="project" value="InterPro"/>
</dbReference>
<dbReference type="InterPro" id="IPR036390">
    <property type="entry name" value="WH_DNA-bd_sf"/>
</dbReference>
<dbReference type="RefSeq" id="WP_089252084.1">
    <property type="nucleotide sequence ID" value="NZ_FZOW01000025.1"/>
</dbReference>
<organism evidence="5 6">
    <name type="scientific">Rhodococcoides kyotonense</name>
    <dbReference type="NCBI Taxonomy" id="398843"/>
    <lineage>
        <taxon>Bacteria</taxon>
        <taxon>Bacillati</taxon>
        <taxon>Actinomycetota</taxon>
        <taxon>Actinomycetes</taxon>
        <taxon>Mycobacteriales</taxon>
        <taxon>Nocardiaceae</taxon>
        <taxon>Rhodococcoides</taxon>
    </lineage>
</organism>
<keyword evidence="3" id="KW-0804">Transcription</keyword>
<dbReference type="GO" id="GO:0005829">
    <property type="term" value="C:cytosol"/>
    <property type="evidence" value="ECO:0007669"/>
    <property type="project" value="TreeGrafter"/>
</dbReference>
<accession>A0A239MY66</accession>
<dbReference type="SUPFAM" id="SSF54909">
    <property type="entry name" value="Dimeric alpha+beta barrel"/>
    <property type="match status" value="1"/>
</dbReference>
<dbReference type="Pfam" id="PF01037">
    <property type="entry name" value="AsnC_trans_reg"/>
    <property type="match status" value="1"/>
</dbReference>
<evidence type="ECO:0000313" key="5">
    <source>
        <dbReference type="EMBL" id="SNT47747.1"/>
    </source>
</evidence>
<feature type="domain" description="HTH asnC-type" evidence="4">
    <location>
        <begin position="178"/>
        <end position="234"/>
    </location>
</feature>
<dbReference type="InterPro" id="IPR019888">
    <property type="entry name" value="Tscrpt_reg_AsnC-like"/>
</dbReference>
<sequence length="327" mass="35687">MDYVNATILRALQIDPRASFRLLGDISGVSEQTAARRYRALRRSGAIRAVGLVNPAVQRQVQWIARLRCRPDRVETLARSLARRPEVAYAHIASGGAEIICIVHAPIEAAGDDLLLNGLPQSTTVLDIRIELLMHSFGTRGTTHWTGFGGTLTAAQFSMLRPRDMVVADQPPPPSLDDQPLISALAANGRASIRELARAADLPEASVRSRIQNLEKVGTLRFDLEFLPEKLGFHLNATLWLRIAPSSLEHVGTALSDHAEVAAAAAISGEYNLMAIVVCKNSDHLYRYMSTQVASISGILGYAVSIRVRRLKQAVSLVAHGRLIRPM</sequence>
<protein>
    <submittedName>
        <fullName evidence="5">DNA-binding transcriptional regulator, Lrp family</fullName>
    </submittedName>
</protein>
<proteinExistence type="predicted"/>
<dbReference type="InterPro" id="IPR000485">
    <property type="entry name" value="AsnC-type_HTH_dom"/>
</dbReference>
<keyword evidence="6" id="KW-1185">Reference proteome</keyword>
<evidence type="ECO:0000256" key="3">
    <source>
        <dbReference type="ARBA" id="ARBA00023163"/>
    </source>
</evidence>
<dbReference type="Proteomes" id="UP000198327">
    <property type="component" value="Unassembled WGS sequence"/>
</dbReference>
<evidence type="ECO:0000259" key="4">
    <source>
        <dbReference type="PROSITE" id="PS50956"/>
    </source>
</evidence>
<dbReference type="AlphaFoldDB" id="A0A239MY66"/>
<dbReference type="GO" id="GO:0043200">
    <property type="term" value="P:response to amino acid"/>
    <property type="evidence" value="ECO:0007669"/>
    <property type="project" value="TreeGrafter"/>
</dbReference>
<dbReference type="SMART" id="SM00344">
    <property type="entry name" value="HTH_ASNC"/>
    <property type="match status" value="2"/>
</dbReference>
<dbReference type="EMBL" id="FZOW01000025">
    <property type="protein sequence ID" value="SNT47747.1"/>
    <property type="molecule type" value="Genomic_DNA"/>
</dbReference>
<gene>
    <name evidence="5" type="ORF">SAMN05421642_1257</name>
</gene>
<dbReference type="Pfam" id="PF13404">
    <property type="entry name" value="HTH_AsnC-type"/>
    <property type="match status" value="2"/>
</dbReference>
<evidence type="ECO:0000256" key="1">
    <source>
        <dbReference type="ARBA" id="ARBA00023015"/>
    </source>
</evidence>
<evidence type="ECO:0000256" key="2">
    <source>
        <dbReference type="ARBA" id="ARBA00023125"/>
    </source>
</evidence>
<keyword evidence="2 5" id="KW-0238">DNA-binding</keyword>
<reference evidence="6" key="1">
    <citation type="submission" date="2017-06" db="EMBL/GenBank/DDBJ databases">
        <authorList>
            <person name="Varghese N."/>
            <person name="Submissions S."/>
        </authorList>
    </citation>
    <scope>NUCLEOTIDE SEQUENCE [LARGE SCALE GENOMIC DNA]</scope>
    <source>
        <strain evidence="6">JCM 23211</strain>
    </source>
</reference>
<dbReference type="OrthoDB" id="4050641at2"/>
<dbReference type="Gene3D" id="1.10.10.10">
    <property type="entry name" value="Winged helix-like DNA-binding domain superfamily/Winged helix DNA-binding domain"/>
    <property type="match status" value="2"/>
</dbReference>
<dbReference type="InterPro" id="IPR019887">
    <property type="entry name" value="Tscrpt_reg_AsnC/Lrp_C"/>
</dbReference>
<dbReference type="Gene3D" id="3.30.70.920">
    <property type="match status" value="2"/>
</dbReference>
<dbReference type="PROSITE" id="PS50956">
    <property type="entry name" value="HTH_ASNC_2"/>
    <property type="match status" value="1"/>
</dbReference>
<dbReference type="InterPro" id="IPR011008">
    <property type="entry name" value="Dimeric_a/b-barrel"/>
</dbReference>
<dbReference type="SUPFAM" id="SSF46785">
    <property type="entry name" value="Winged helix' DNA-binding domain"/>
    <property type="match status" value="2"/>
</dbReference>
<dbReference type="PANTHER" id="PTHR30154">
    <property type="entry name" value="LEUCINE-RESPONSIVE REGULATORY PROTEIN"/>
    <property type="match status" value="1"/>
</dbReference>
<name>A0A239MY66_9NOCA</name>
<evidence type="ECO:0000313" key="6">
    <source>
        <dbReference type="Proteomes" id="UP000198327"/>
    </source>
</evidence>
<dbReference type="InterPro" id="IPR036388">
    <property type="entry name" value="WH-like_DNA-bd_sf"/>
</dbReference>
<keyword evidence="1" id="KW-0805">Transcription regulation</keyword>
<dbReference type="PANTHER" id="PTHR30154:SF34">
    <property type="entry name" value="TRANSCRIPTIONAL REGULATOR AZLB"/>
    <property type="match status" value="1"/>
</dbReference>